<keyword evidence="3" id="KW-1185">Reference proteome</keyword>
<name>A0A243W7Q9_9BACT</name>
<organism evidence="2 3">
    <name type="scientific">Hymenobacter crusticola</name>
    <dbReference type="NCBI Taxonomy" id="1770526"/>
    <lineage>
        <taxon>Bacteria</taxon>
        <taxon>Pseudomonadati</taxon>
        <taxon>Bacteroidota</taxon>
        <taxon>Cytophagia</taxon>
        <taxon>Cytophagales</taxon>
        <taxon>Hymenobacteraceae</taxon>
        <taxon>Hymenobacter</taxon>
    </lineage>
</organism>
<proteinExistence type="predicted"/>
<dbReference type="PANTHER" id="PTHR43433">
    <property type="entry name" value="HYDROLASE, ALPHA/BETA FOLD FAMILY PROTEIN"/>
    <property type="match status" value="1"/>
</dbReference>
<dbReference type="Proteomes" id="UP000194873">
    <property type="component" value="Unassembled WGS sequence"/>
</dbReference>
<sequence>MTLAYESLGNPRRETILLIGGTGSQLTQWPDSFCQALVAKGFRVIRYDQRDCGLSTRLEAAGLPDWSGIMTRLAAGQSAPLAYTLSDMARDAVGLLDALGIRRAHVVGASMGGMIAQLVATTYPARVLSLTSLMATDGKPSLPPIAKPEVMAQAPPPPTDQDTAAALVYGVRTRQLLGSPAYPTAEAAIRAEVARELHRSYYPAGYQRQAAAALVESLHDRRAQLRMLQVPTLVVHGDADPLVPVAAGQDVAATIPGAEWRLLPGMGHEVPLQLVPVLVDAITAVATRAHPRQTMHAQPRPR</sequence>
<reference evidence="2 3" key="1">
    <citation type="submission" date="2017-01" db="EMBL/GenBank/DDBJ databases">
        <title>A new Hymenobacter.</title>
        <authorList>
            <person name="Liang Y."/>
            <person name="Feng F."/>
        </authorList>
    </citation>
    <scope>NUCLEOTIDE SEQUENCE [LARGE SCALE GENOMIC DNA]</scope>
    <source>
        <strain evidence="2">MIMBbqt21</strain>
    </source>
</reference>
<dbReference type="SUPFAM" id="SSF53474">
    <property type="entry name" value="alpha/beta-Hydrolases"/>
    <property type="match status" value="1"/>
</dbReference>
<dbReference type="InterPro" id="IPR050471">
    <property type="entry name" value="AB_hydrolase"/>
</dbReference>
<dbReference type="EMBL" id="MTSE01000019">
    <property type="protein sequence ID" value="OUJ71076.1"/>
    <property type="molecule type" value="Genomic_DNA"/>
</dbReference>
<gene>
    <name evidence="2" type="ORF">BXP70_22935</name>
</gene>
<comment type="caution">
    <text evidence="2">The sequence shown here is derived from an EMBL/GenBank/DDBJ whole genome shotgun (WGS) entry which is preliminary data.</text>
</comment>
<dbReference type="AlphaFoldDB" id="A0A243W7Q9"/>
<dbReference type="Gene3D" id="3.40.50.1820">
    <property type="entry name" value="alpha/beta hydrolase"/>
    <property type="match status" value="1"/>
</dbReference>
<dbReference type="GO" id="GO:0046503">
    <property type="term" value="P:glycerolipid catabolic process"/>
    <property type="evidence" value="ECO:0007669"/>
    <property type="project" value="TreeGrafter"/>
</dbReference>
<dbReference type="OrthoDB" id="9780932at2"/>
<feature type="domain" description="AB hydrolase-1" evidence="1">
    <location>
        <begin position="16"/>
        <end position="270"/>
    </location>
</feature>
<protein>
    <recommendedName>
        <fullName evidence="1">AB hydrolase-1 domain-containing protein</fullName>
    </recommendedName>
</protein>
<evidence type="ECO:0000313" key="2">
    <source>
        <dbReference type="EMBL" id="OUJ71076.1"/>
    </source>
</evidence>
<evidence type="ECO:0000313" key="3">
    <source>
        <dbReference type="Proteomes" id="UP000194873"/>
    </source>
</evidence>
<dbReference type="PANTHER" id="PTHR43433:SF5">
    <property type="entry name" value="AB HYDROLASE-1 DOMAIN-CONTAINING PROTEIN"/>
    <property type="match status" value="1"/>
</dbReference>
<accession>A0A243W7Q9</accession>
<dbReference type="Pfam" id="PF00561">
    <property type="entry name" value="Abhydrolase_1"/>
    <property type="match status" value="1"/>
</dbReference>
<dbReference type="GO" id="GO:0004806">
    <property type="term" value="F:triacylglycerol lipase activity"/>
    <property type="evidence" value="ECO:0007669"/>
    <property type="project" value="TreeGrafter"/>
</dbReference>
<dbReference type="InterPro" id="IPR029058">
    <property type="entry name" value="AB_hydrolase_fold"/>
</dbReference>
<evidence type="ECO:0000259" key="1">
    <source>
        <dbReference type="Pfam" id="PF00561"/>
    </source>
</evidence>
<dbReference type="InterPro" id="IPR000073">
    <property type="entry name" value="AB_hydrolase_1"/>
</dbReference>